<evidence type="ECO:0000313" key="5">
    <source>
        <dbReference type="Proteomes" id="UP000002320"/>
    </source>
</evidence>
<evidence type="ECO:0000259" key="2">
    <source>
        <dbReference type="Pfam" id="PF09762"/>
    </source>
</evidence>
<dbReference type="EMBL" id="DS231838">
    <property type="protein sequence ID" value="EDS33901.1"/>
    <property type="molecule type" value="Genomic_DNA"/>
</dbReference>
<gene>
    <name evidence="4" type="primary">6033213</name>
    <name evidence="3" type="ORF">CpipJ_CPIJ001913</name>
</gene>
<dbReference type="InParanoid" id="B0W4Q6"/>
<accession>B0W4Q6</accession>
<name>B0W4Q6_CULQU</name>
<dbReference type="InterPro" id="IPR019159">
    <property type="entry name" value="CCDC93_CC"/>
</dbReference>
<dbReference type="KEGG" id="cqu:CpipJ_CPIJ001913"/>
<dbReference type="Pfam" id="PF09762">
    <property type="entry name" value="CCDC93_CC"/>
    <property type="match status" value="1"/>
</dbReference>
<dbReference type="InterPro" id="IPR039116">
    <property type="entry name" value="CCDC93"/>
</dbReference>
<reference evidence="4" key="2">
    <citation type="submission" date="2020-05" db="UniProtKB">
        <authorList>
            <consortium name="EnsemblMetazoa"/>
        </authorList>
    </citation>
    <scope>IDENTIFICATION</scope>
    <source>
        <strain evidence="4">JHB</strain>
    </source>
</reference>
<dbReference type="PANTHER" id="PTHR16441:SF0">
    <property type="entry name" value="COILED-COIL DOMAIN-CONTAINING PROTEIN 93"/>
    <property type="match status" value="1"/>
</dbReference>
<sequence>MGIQPIVSAKHRETKQFYTLYNTLDDTKLYLEKEMSLLNSIYENYGNACKLMSRWKKFGGEHEEE</sequence>
<evidence type="ECO:0000313" key="4">
    <source>
        <dbReference type="EnsemblMetazoa" id="CPIJ001913-PA"/>
    </source>
</evidence>
<dbReference type="EnsemblMetazoa" id="CPIJ001913-RA">
    <property type="protein sequence ID" value="CPIJ001913-PA"/>
    <property type="gene ID" value="CPIJ001913"/>
</dbReference>
<organism>
    <name type="scientific">Culex quinquefasciatus</name>
    <name type="common">Southern house mosquito</name>
    <name type="synonym">Culex pungens</name>
    <dbReference type="NCBI Taxonomy" id="7176"/>
    <lineage>
        <taxon>Eukaryota</taxon>
        <taxon>Metazoa</taxon>
        <taxon>Ecdysozoa</taxon>
        <taxon>Arthropoda</taxon>
        <taxon>Hexapoda</taxon>
        <taxon>Insecta</taxon>
        <taxon>Pterygota</taxon>
        <taxon>Neoptera</taxon>
        <taxon>Endopterygota</taxon>
        <taxon>Diptera</taxon>
        <taxon>Nematocera</taxon>
        <taxon>Culicoidea</taxon>
        <taxon>Culicidae</taxon>
        <taxon>Culicinae</taxon>
        <taxon>Culicini</taxon>
        <taxon>Culex</taxon>
        <taxon>Culex</taxon>
    </lineage>
</organism>
<reference evidence="3" key="1">
    <citation type="submission" date="2007-03" db="EMBL/GenBank/DDBJ databases">
        <title>Annotation of Culex pipiens quinquefasciatus.</title>
        <authorList>
            <consortium name="The Broad Institute Genome Sequencing Platform"/>
            <person name="Atkinson P.W."/>
            <person name="Hemingway J."/>
            <person name="Christensen B.M."/>
            <person name="Higgs S."/>
            <person name="Kodira C."/>
            <person name="Hannick L."/>
            <person name="Megy K."/>
            <person name="O'Leary S."/>
            <person name="Pearson M."/>
            <person name="Haas B.J."/>
            <person name="Mauceli E."/>
            <person name="Wortman J.R."/>
            <person name="Lee N.H."/>
            <person name="Guigo R."/>
            <person name="Stanke M."/>
            <person name="Alvarado L."/>
            <person name="Amedeo P."/>
            <person name="Antoine C.H."/>
            <person name="Arensburger P."/>
            <person name="Bidwell S.L."/>
            <person name="Crawford M."/>
            <person name="Camaro F."/>
            <person name="Devon K."/>
            <person name="Engels R."/>
            <person name="Hammond M."/>
            <person name="Howarth C."/>
            <person name="Koehrsen M."/>
            <person name="Lawson D."/>
            <person name="Montgomery P."/>
            <person name="Nene V."/>
            <person name="Nusbaum C."/>
            <person name="Puiu D."/>
            <person name="Romero-Severson J."/>
            <person name="Severson D.W."/>
            <person name="Shumway M."/>
            <person name="Sisk P."/>
            <person name="Stolte C."/>
            <person name="Zeng Q."/>
            <person name="Eisenstadt E."/>
            <person name="Fraser-Liggett C."/>
            <person name="Strausberg R."/>
            <person name="Galagan J."/>
            <person name="Birren B."/>
            <person name="Collins F.H."/>
        </authorList>
    </citation>
    <scope>NUCLEOTIDE SEQUENCE [LARGE SCALE GENOMIC DNA]</scope>
    <source>
        <strain evidence="3">JHB</strain>
    </source>
</reference>
<dbReference type="AlphaFoldDB" id="B0W4Q6"/>
<evidence type="ECO:0000313" key="3">
    <source>
        <dbReference type="EMBL" id="EDS33901.1"/>
    </source>
</evidence>
<dbReference type="GO" id="GO:0006893">
    <property type="term" value="P:Golgi to plasma membrane transport"/>
    <property type="evidence" value="ECO:0007669"/>
    <property type="project" value="TreeGrafter"/>
</dbReference>
<keyword evidence="5" id="KW-1185">Reference proteome</keyword>
<proteinExistence type="predicted"/>
<feature type="domain" description="CCDC93 coiled-coil" evidence="2">
    <location>
        <begin position="7"/>
        <end position="54"/>
    </location>
</feature>
<dbReference type="HOGENOM" id="CLU_2851877_0_0_1"/>
<protein>
    <recommendedName>
        <fullName evidence="1">Coiled-coil domain-containing protein 93</fullName>
    </recommendedName>
</protein>
<dbReference type="PANTHER" id="PTHR16441">
    <property type="entry name" value="FIDIPIDINE"/>
    <property type="match status" value="1"/>
</dbReference>
<dbReference type="eggNOG" id="KOG2701">
    <property type="taxonomic scope" value="Eukaryota"/>
</dbReference>
<dbReference type="VEuPathDB" id="VectorBase:CQUJHB011900"/>
<dbReference type="OrthoDB" id="16092at2759"/>
<dbReference type="STRING" id="7176.B0W4Q6"/>
<dbReference type="VEuPathDB" id="VectorBase:CPIJ001913"/>
<dbReference type="Proteomes" id="UP000002320">
    <property type="component" value="Unassembled WGS sequence"/>
</dbReference>
<evidence type="ECO:0000256" key="1">
    <source>
        <dbReference type="ARBA" id="ARBA00016765"/>
    </source>
</evidence>